<dbReference type="SMART" id="SM00491">
    <property type="entry name" value="HELICc2"/>
    <property type="match status" value="1"/>
</dbReference>
<protein>
    <submittedName>
        <fullName evidence="15">Rad3-related DNA helicase</fullName>
    </submittedName>
</protein>
<feature type="domain" description="Helicase ATP-binding" evidence="14">
    <location>
        <begin position="189"/>
        <end position="440"/>
    </location>
</feature>
<dbReference type="SMART" id="SM00488">
    <property type="entry name" value="DEXDc2"/>
    <property type="match status" value="1"/>
</dbReference>
<dbReference type="GO" id="GO:0051539">
    <property type="term" value="F:4 iron, 4 sulfur cluster binding"/>
    <property type="evidence" value="ECO:0007669"/>
    <property type="project" value="UniProtKB-KW"/>
</dbReference>
<dbReference type="GO" id="GO:0016818">
    <property type="term" value="F:hydrolase activity, acting on acid anhydrides, in phosphorus-containing anhydrides"/>
    <property type="evidence" value="ECO:0007669"/>
    <property type="project" value="InterPro"/>
</dbReference>
<keyword evidence="7" id="KW-0067">ATP-binding</keyword>
<comment type="caution">
    <text evidence="15">The sequence shown here is derived from an EMBL/GenBank/DDBJ whole genome shotgun (WGS) entry which is preliminary data.</text>
</comment>
<proteinExistence type="inferred from homology"/>
<evidence type="ECO:0000256" key="7">
    <source>
        <dbReference type="ARBA" id="ARBA00022840"/>
    </source>
</evidence>
<dbReference type="InterPro" id="IPR014013">
    <property type="entry name" value="Helic_SF1/SF2_ATP-bd_DinG/Rad3"/>
</dbReference>
<dbReference type="OrthoDB" id="9765586at2"/>
<dbReference type="Gene3D" id="1.10.275.30">
    <property type="match status" value="1"/>
</dbReference>
<accession>A0A7Z7N396</accession>
<dbReference type="PANTHER" id="PTHR11472">
    <property type="entry name" value="DNA REPAIR DEAD HELICASE RAD3/XP-D SUBFAMILY MEMBER"/>
    <property type="match status" value="1"/>
</dbReference>
<dbReference type="GO" id="GO:0006281">
    <property type="term" value="P:DNA repair"/>
    <property type="evidence" value="ECO:0007669"/>
    <property type="project" value="UniProtKB-KW"/>
</dbReference>
<keyword evidence="12" id="KW-0413">Isomerase</keyword>
<dbReference type="InterPro" id="IPR006554">
    <property type="entry name" value="Helicase-like_DEXD_c2"/>
</dbReference>
<dbReference type="GO" id="GO:0003678">
    <property type="term" value="F:DNA helicase activity"/>
    <property type="evidence" value="ECO:0007669"/>
    <property type="project" value="InterPro"/>
</dbReference>
<dbReference type="InterPro" id="IPR045028">
    <property type="entry name" value="DinG/Rad3-like"/>
</dbReference>
<dbReference type="PANTHER" id="PTHR11472:SF34">
    <property type="entry name" value="REGULATOR OF TELOMERE ELONGATION HELICASE 1"/>
    <property type="match status" value="1"/>
</dbReference>
<dbReference type="InterPro" id="IPR006555">
    <property type="entry name" value="ATP-dep_Helicase_C"/>
</dbReference>
<keyword evidence="10" id="KW-0238">DNA-binding</keyword>
<dbReference type="AlphaFoldDB" id="A0A7Z7N396"/>
<evidence type="ECO:0000256" key="3">
    <source>
        <dbReference type="ARBA" id="ARBA00022741"/>
    </source>
</evidence>
<dbReference type="SUPFAM" id="SSF52540">
    <property type="entry name" value="P-loop containing nucleoside triphosphate hydrolases"/>
    <property type="match status" value="2"/>
</dbReference>
<evidence type="ECO:0000256" key="9">
    <source>
        <dbReference type="ARBA" id="ARBA00023014"/>
    </source>
</evidence>
<evidence type="ECO:0000256" key="11">
    <source>
        <dbReference type="ARBA" id="ARBA00023204"/>
    </source>
</evidence>
<gene>
    <name evidence="15" type="ORF">SAMN05446927_3059</name>
</gene>
<dbReference type="GO" id="GO:0005524">
    <property type="term" value="F:ATP binding"/>
    <property type="evidence" value="ECO:0007669"/>
    <property type="project" value="UniProtKB-KW"/>
</dbReference>
<keyword evidence="11" id="KW-0234">DNA repair</keyword>
<evidence type="ECO:0000256" key="4">
    <source>
        <dbReference type="ARBA" id="ARBA00022763"/>
    </source>
</evidence>
<dbReference type="Gene3D" id="3.40.50.300">
    <property type="entry name" value="P-loop containing nucleotide triphosphate hydrolases"/>
    <property type="match status" value="2"/>
</dbReference>
<dbReference type="InterPro" id="IPR010614">
    <property type="entry name" value="RAD3-like_helicase_DEAD"/>
</dbReference>
<comment type="similarity">
    <text evidence="13">Belongs to the helicase family. DinG subfamily.</text>
</comment>
<keyword evidence="4" id="KW-0227">DNA damage</keyword>
<keyword evidence="8" id="KW-0408">Iron</keyword>
<evidence type="ECO:0000256" key="1">
    <source>
        <dbReference type="ARBA" id="ARBA00022485"/>
    </source>
</evidence>
<dbReference type="Pfam" id="PF13307">
    <property type="entry name" value="Helicase_C_2"/>
    <property type="match status" value="1"/>
</dbReference>
<evidence type="ECO:0000256" key="10">
    <source>
        <dbReference type="ARBA" id="ARBA00023125"/>
    </source>
</evidence>
<dbReference type="RefSeq" id="WP_062638584.1">
    <property type="nucleotide sequence ID" value="NZ_FCOG02000036.1"/>
</dbReference>
<evidence type="ECO:0000256" key="8">
    <source>
        <dbReference type="ARBA" id="ARBA00023004"/>
    </source>
</evidence>
<name>A0A7Z7N396_9BURK</name>
<keyword evidence="9" id="KW-0411">Iron-sulfur</keyword>
<dbReference type="GO" id="GO:0003677">
    <property type="term" value="F:DNA binding"/>
    <property type="evidence" value="ECO:0007669"/>
    <property type="project" value="UniProtKB-KW"/>
</dbReference>
<dbReference type="PROSITE" id="PS51193">
    <property type="entry name" value="HELICASE_ATP_BIND_2"/>
    <property type="match status" value="1"/>
</dbReference>
<keyword evidence="2" id="KW-0479">Metal-binding</keyword>
<dbReference type="Proteomes" id="UP000219522">
    <property type="component" value="Unassembled WGS sequence"/>
</dbReference>
<keyword evidence="5" id="KW-0378">Hydrolase</keyword>
<keyword evidence="3" id="KW-0547">Nucleotide-binding</keyword>
<evidence type="ECO:0000256" key="5">
    <source>
        <dbReference type="ARBA" id="ARBA00022801"/>
    </source>
</evidence>
<keyword evidence="1" id="KW-0004">4Fe-4S</keyword>
<evidence type="ECO:0000259" key="14">
    <source>
        <dbReference type="PROSITE" id="PS51193"/>
    </source>
</evidence>
<keyword evidence="16" id="KW-1185">Reference proteome</keyword>
<evidence type="ECO:0000313" key="15">
    <source>
        <dbReference type="EMBL" id="SOE66362.1"/>
    </source>
</evidence>
<evidence type="ECO:0000256" key="6">
    <source>
        <dbReference type="ARBA" id="ARBA00022806"/>
    </source>
</evidence>
<reference evidence="15 16" key="1">
    <citation type="submission" date="2017-09" db="EMBL/GenBank/DDBJ databases">
        <authorList>
            <person name="Varghese N."/>
            <person name="Submissions S."/>
        </authorList>
    </citation>
    <scope>NUCLEOTIDE SEQUENCE [LARGE SCALE GENOMIC DNA]</scope>
    <source>
        <strain evidence="15 16">OK806</strain>
    </source>
</reference>
<evidence type="ECO:0000256" key="12">
    <source>
        <dbReference type="ARBA" id="ARBA00023235"/>
    </source>
</evidence>
<dbReference type="EMBL" id="OCSU01000001">
    <property type="protein sequence ID" value="SOE66362.1"/>
    <property type="molecule type" value="Genomic_DNA"/>
</dbReference>
<sequence length="775" mass="86019">MHTVAQQPDPPASDDAPRYVVAVRALCEFTAKCGDLDLRFTPSPTALEGIAGHAAVTARRPAGYLTEIALGEVFGPLQVRGRADGYDPASNQLEEIKTHRGKLDAMPDNHRHLHWAQARVYGWLLCSKLDLPQIRIALVYFDIASQKETVFVETQSADTLREHFVEQCERFIAWAAQEVRHRDTRDAALTALAFPHESFRPGQRELAAAVYRAAVNQRCLMAQAPTGIGKTVGTLFPLLKAWPAQQFDKIFFLTAKSAGRQLALDALKALTEASGHAPLRVLELTAREKACEHPDRACHGESCPLARGFYDRLPEARAAALAIPNLDKAALREVALAHEVCPYYLGQEMSRWSDVIVGDYNYYFDTSAMLFALTEANRWRVSVLVDEAHNLVERARGMYSATLDQAAFDAMRRTAPAPLKRALARVARSWKDLAAGQTADYLASTALPEYFVDALQRAISQMTDFVAEHPDAFAPETLCFYFDAMHFVRIAERFDTHSLFDITLARRFRSQTPNAVLCLRNVIPAPHLKPRFARAHSVALFSATLTPAHFYSDTLGLPETSVRVEVASPFVADQLQVRAIADVSTRYRDREQSVAQVVDLIATQYARAPGNYLSFFSSFEYLAQVAGAFCARHPQVPVWEQARAMSEADQHAFLARFAPDGCGIGFAVLGGAFGEAIDLPGTRLVGAFVATLGLPQLNPVNQQMKARMHEAFGAGYDYTYLFPGLQKVVQAAGRVIRGPDDRGVLYLIDDRFARPDVQRLLPAWWRVDVMRHCDA</sequence>
<evidence type="ECO:0000256" key="2">
    <source>
        <dbReference type="ARBA" id="ARBA00022723"/>
    </source>
</evidence>
<dbReference type="GO" id="GO:0046872">
    <property type="term" value="F:metal ion binding"/>
    <property type="evidence" value="ECO:0007669"/>
    <property type="project" value="UniProtKB-KW"/>
</dbReference>
<evidence type="ECO:0000256" key="13">
    <source>
        <dbReference type="ARBA" id="ARBA00038058"/>
    </source>
</evidence>
<keyword evidence="6 15" id="KW-0347">Helicase</keyword>
<organism evidence="15 16">
    <name type="scientific">Caballeronia arationis</name>
    <dbReference type="NCBI Taxonomy" id="1777142"/>
    <lineage>
        <taxon>Bacteria</taxon>
        <taxon>Pseudomonadati</taxon>
        <taxon>Pseudomonadota</taxon>
        <taxon>Betaproteobacteria</taxon>
        <taxon>Burkholderiales</taxon>
        <taxon>Burkholderiaceae</taxon>
        <taxon>Caballeronia</taxon>
    </lineage>
</organism>
<dbReference type="InterPro" id="IPR027417">
    <property type="entry name" value="P-loop_NTPase"/>
</dbReference>
<evidence type="ECO:0000313" key="16">
    <source>
        <dbReference type="Proteomes" id="UP000219522"/>
    </source>
</evidence>
<dbReference type="Pfam" id="PF06733">
    <property type="entry name" value="DEAD_2"/>
    <property type="match status" value="1"/>
</dbReference>